<evidence type="ECO:0000259" key="1">
    <source>
        <dbReference type="PROSITE" id="PS50181"/>
    </source>
</evidence>
<dbReference type="InterPro" id="IPR001810">
    <property type="entry name" value="F-box_dom"/>
</dbReference>
<dbReference type="CDD" id="cd09917">
    <property type="entry name" value="F-box_SF"/>
    <property type="match status" value="1"/>
</dbReference>
<dbReference type="EMBL" id="MU855553">
    <property type="protein sequence ID" value="KAK3901825.1"/>
    <property type="molecule type" value="Genomic_DNA"/>
</dbReference>
<dbReference type="SUPFAM" id="SSF81383">
    <property type="entry name" value="F-box domain"/>
    <property type="match status" value="1"/>
</dbReference>
<feature type="domain" description="F-box" evidence="1">
    <location>
        <begin position="5"/>
        <end position="53"/>
    </location>
</feature>
<dbReference type="Proteomes" id="UP001303889">
    <property type="component" value="Unassembled WGS sequence"/>
</dbReference>
<reference evidence="2" key="2">
    <citation type="submission" date="2023-05" db="EMBL/GenBank/DDBJ databases">
        <authorList>
            <consortium name="Lawrence Berkeley National Laboratory"/>
            <person name="Steindorff A."/>
            <person name="Hensen N."/>
            <person name="Bonometti L."/>
            <person name="Westerberg I."/>
            <person name="Brannstrom I.O."/>
            <person name="Guillou S."/>
            <person name="Cros-Aarteil S."/>
            <person name="Calhoun S."/>
            <person name="Haridas S."/>
            <person name="Kuo A."/>
            <person name="Mondo S."/>
            <person name="Pangilinan J."/>
            <person name="Riley R."/>
            <person name="Labutti K."/>
            <person name="Andreopoulos B."/>
            <person name="Lipzen A."/>
            <person name="Chen C."/>
            <person name="Yanf M."/>
            <person name="Daum C."/>
            <person name="Ng V."/>
            <person name="Clum A."/>
            <person name="Ohm R."/>
            <person name="Martin F."/>
            <person name="Silar P."/>
            <person name="Natvig D."/>
            <person name="Lalanne C."/>
            <person name="Gautier V."/>
            <person name="Ament-Velasquez S.L."/>
            <person name="Kruys A."/>
            <person name="Hutchinson M.I."/>
            <person name="Powell A.J."/>
            <person name="Barry K."/>
            <person name="Miller A.N."/>
            <person name="Grigoriev I.V."/>
            <person name="Debuchy R."/>
            <person name="Gladieux P."/>
            <person name="Thoren M.H."/>
            <person name="Johannesson H."/>
        </authorList>
    </citation>
    <scope>NUCLEOTIDE SEQUENCE</scope>
    <source>
        <strain evidence="2">CBS 103.79</strain>
    </source>
</reference>
<evidence type="ECO:0000313" key="2">
    <source>
        <dbReference type="EMBL" id="KAK3901825.1"/>
    </source>
</evidence>
<gene>
    <name evidence="2" type="ORF">C8A05DRAFT_16035</name>
</gene>
<proteinExistence type="predicted"/>
<dbReference type="InterPro" id="IPR036047">
    <property type="entry name" value="F-box-like_dom_sf"/>
</dbReference>
<reference evidence="2" key="1">
    <citation type="journal article" date="2023" name="Mol. Phylogenet. Evol.">
        <title>Genome-scale phylogeny and comparative genomics of the fungal order Sordariales.</title>
        <authorList>
            <person name="Hensen N."/>
            <person name="Bonometti L."/>
            <person name="Westerberg I."/>
            <person name="Brannstrom I.O."/>
            <person name="Guillou S."/>
            <person name="Cros-Aarteil S."/>
            <person name="Calhoun S."/>
            <person name="Haridas S."/>
            <person name="Kuo A."/>
            <person name="Mondo S."/>
            <person name="Pangilinan J."/>
            <person name="Riley R."/>
            <person name="LaButti K."/>
            <person name="Andreopoulos B."/>
            <person name="Lipzen A."/>
            <person name="Chen C."/>
            <person name="Yan M."/>
            <person name="Daum C."/>
            <person name="Ng V."/>
            <person name="Clum A."/>
            <person name="Steindorff A."/>
            <person name="Ohm R.A."/>
            <person name="Martin F."/>
            <person name="Silar P."/>
            <person name="Natvig D.O."/>
            <person name="Lalanne C."/>
            <person name="Gautier V."/>
            <person name="Ament-Velasquez S.L."/>
            <person name="Kruys A."/>
            <person name="Hutchinson M.I."/>
            <person name="Powell A.J."/>
            <person name="Barry K."/>
            <person name="Miller A.N."/>
            <person name="Grigoriev I.V."/>
            <person name="Debuchy R."/>
            <person name="Gladieux P."/>
            <person name="Hiltunen Thoren M."/>
            <person name="Johannesson H."/>
        </authorList>
    </citation>
    <scope>NUCLEOTIDE SEQUENCE</scope>
    <source>
        <strain evidence="2">CBS 103.79</strain>
    </source>
</reference>
<evidence type="ECO:0000313" key="3">
    <source>
        <dbReference type="Proteomes" id="UP001303889"/>
    </source>
</evidence>
<sequence>MDVSGPLHLHLPLEILHHVVGQLDPVSLIALSHTSAAWRALISPTRHDFVQRLLALELLPEHGGMVPLFDEREQKLTPPWDSPEWASNKYACCGCMKLRSHMMFANRAILRRRYRKPPPGSVEAAKVAVTDWEPLELAARWRRIQERAAGEREEQRNWVQLLASRDRDRDLWQPVAHPFAFVPPREQDETDREAARYLVGTAREKRRCIECRHRLGICPLLRTNYEPDGVPFVISRQLRLQRILDWHFPGLFEPSPPDKLPRIHWRTLRRESYADHLFLSLYIMRCPSCGIWQEHSAFRQWSLYQWGVHSPELPPGPLLCNRCYLATPAGAATLAGKLTAAALRMLRDERESLRCWSLGFGWALIERDFHCPYRRVAAFSNHPDVGAEILGGLRWSSWEKRNIVIQDADIPDLRRRFERYRDFLYNHVVPAAQAEVLQSWFKLWVEDYRLAEALDETLGQQIALLESDPHLVLDYILEHDPYRI</sequence>
<dbReference type="AlphaFoldDB" id="A0AAN6MJ28"/>
<accession>A0AAN6MJ28</accession>
<organism evidence="2 3">
    <name type="scientific">Staphylotrichum tortipilum</name>
    <dbReference type="NCBI Taxonomy" id="2831512"/>
    <lineage>
        <taxon>Eukaryota</taxon>
        <taxon>Fungi</taxon>
        <taxon>Dikarya</taxon>
        <taxon>Ascomycota</taxon>
        <taxon>Pezizomycotina</taxon>
        <taxon>Sordariomycetes</taxon>
        <taxon>Sordariomycetidae</taxon>
        <taxon>Sordariales</taxon>
        <taxon>Chaetomiaceae</taxon>
        <taxon>Staphylotrichum</taxon>
    </lineage>
</organism>
<name>A0AAN6MJ28_9PEZI</name>
<keyword evidence="3" id="KW-1185">Reference proteome</keyword>
<dbReference type="Gene3D" id="1.20.1280.50">
    <property type="match status" value="1"/>
</dbReference>
<dbReference type="PROSITE" id="PS50181">
    <property type="entry name" value="FBOX"/>
    <property type="match status" value="1"/>
</dbReference>
<protein>
    <recommendedName>
        <fullName evidence="1">F-box domain-containing protein</fullName>
    </recommendedName>
</protein>
<comment type="caution">
    <text evidence="2">The sequence shown here is derived from an EMBL/GenBank/DDBJ whole genome shotgun (WGS) entry which is preliminary data.</text>
</comment>
<dbReference type="Pfam" id="PF00646">
    <property type="entry name" value="F-box"/>
    <property type="match status" value="1"/>
</dbReference>